<feature type="region of interest" description="Disordered" evidence="1">
    <location>
        <begin position="747"/>
        <end position="778"/>
    </location>
</feature>
<feature type="compositionally biased region" description="Basic and acidic residues" evidence="1">
    <location>
        <begin position="487"/>
        <end position="510"/>
    </location>
</feature>
<dbReference type="RefSeq" id="WP_336535334.1">
    <property type="nucleotide sequence ID" value="NZ_JBBAYL010000002.1"/>
</dbReference>
<sequence>MSHEPYEPYEPYQQNGQGARQEAPGAQQEGAGVTPLYGEPFDSGLALAEERHLAADLTAACAVYEELLTVAESIEDSPDVRFLRAHLLCDLASVRLTATDLPGAEDAVERSRALLDGIASAPMGPRGRQLWLETLLKTMIGRTDLLRRTGRLDEALVCLDEAAARLSEFDDPERLRAAELGLNRVLLLMDRGEWGGAEEHASTLLSTLEPTELETVPRLLTALATICASTGRYDQAEDHLARAEERFRALGDTGEQRTLLAHRASVALHRGELDLAERLFTEASAFFEQQGRYGDLAVCEQARAFLAGRRGAVTCADDLTTASLARFERLGASIAAADTMLLAAHHAYDRGDIEAMRRFAQQARDVYQAREMYERCAQVDLMLARALEDNLNRTDHGDHESRSVGTALSLAVPAALALQAARYDFVTAHARHQWLQLADEAMELVFRLAVRRQDQGLLFELVEHRGAGASLAWDRTPRSAPRTTATGHRDHPATGHRDHPATGHRDHPASADRGAPADGSASFFPGAAMKTYGQVDSPMALGGVAAEAAASVGLRVAPPPKVRMAAQGPGRVALQEYIAAAEHRYHRRLVSEEEVPFWITDDLTGRPVVQVRLADAGDLFMTWTWAGGARGFGTGRAPADEVDVAVRELAAALPEAGAGAEGMRHALGSGALADHRAEQGLARLLAGALWPEGLTAQIRQVSERAGRPLVRIQPSPRVAQVPWELLAVDDATDVRLIDLADVVTTAPTSLRRQHPDARRNPDAPPTPDTDTDTDADADVDVGTDVDADKVVLVLDPRVPGFRADSPLGSVLGPPGSDPELLSFARGRLDVGDVVPSVTTPAELFRRTDLDRDWLGGVLRDGARRLMYVGHVSGAPVEGGQSEDGTLHLCCGPDAAGLAEPVRTHRPLSAKDLLLGTLPLRADGEPGASIWPAPPRVALIGCESGGDFRFAESFGLATAMLHNGAELVTATRWALPTSFAFHRLAGVPESVRPLTGAIIAVDAAHEHADPVDRLGRWQREQLDLWRADGRIEHSPLLWAALTCIVT</sequence>
<organism evidence="2 3">
    <name type="scientific">Streptomyces brasiliscabiei</name>
    <dbReference type="NCBI Taxonomy" id="2736302"/>
    <lineage>
        <taxon>Bacteria</taxon>
        <taxon>Bacillati</taxon>
        <taxon>Actinomycetota</taxon>
        <taxon>Actinomycetes</taxon>
        <taxon>Kitasatosporales</taxon>
        <taxon>Streptomycetaceae</taxon>
        <taxon>Streptomyces</taxon>
    </lineage>
</organism>
<name>A0ABU8G617_9ACTN</name>
<dbReference type="Pfam" id="PF13424">
    <property type="entry name" value="TPR_12"/>
    <property type="match status" value="1"/>
</dbReference>
<evidence type="ECO:0000313" key="3">
    <source>
        <dbReference type="Proteomes" id="UP001365781"/>
    </source>
</evidence>
<dbReference type="PANTHER" id="PTHR47691:SF3">
    <property type="entry name" value="HTH-TYPE TRANSCRIPTIONAL REGULATOR RV0890C-RELATED"/>
    <property type="match status" value="1"/>
</dbReference>
<feature type="region of interest" description="Disordered" evidence="1">
    <location>
        <begin position="472"/>
        <end position="520"/>
    </location>
</feature>
<proteinExistence type="predicted"/>
<feature type="region of interest" description="Disordered" evidence="1">
    <location>
        <begin position="1"/>
        <end position="35"/>
    </location>
</feature>
<comment type="caution">
    <text evidence="2">The sequence shown here is derived from an EMBL/GenBank/DDBJ whole genome shotgun (WGS) entry which is preliminary data.</text>
</comment>
<feature type="compositionally biased region" description="Acidic residues" evidence="1">
    <location>
        <begin position="769"/>
        <end position="778"/>
    </location>
</feature>
<dbReference type="InterPro" id="IPR011990">
    <property type="entry name" value="TPR-like_helical_dom_sf"/>
</dbReference>
<evidence type="ECO:0000256" key="1">
    <source>
        <dbReference type="SAM" id="MobiDB-lite"/>
    </source>
</evidence>
<protein>
    <submittedName>
        <fullName evidence="2">Tetratricopeptide repeat protein</fullName>
    </submittedName>
</protein>
<gene>
    <name evidence="2" type="ORF">WB403_00510</name>
</gene>
<evidence type="ECO:0000313" key="2">
    <source>
        <dbReference type="EMBL" id="MEI5607645.1"/>
    </source>
</evidence>
<dbReference type="PANTHER" id="PTHR47691">
    <property type="entry name" value="REGULATOR-RELATED"/>
    <property type="match status" value="1"/>
</dbReference>
<dbReference type="EMBL" id="JBBAYM010000001">
    <property type="protein sequence ID" value="MEI5607645.1"/>
    <property type="molecule type" value="Genomic_DNA"/>
</dbReference>
<accession>A0ABU8G617</accession>
<keyword evidence="3" id="KW-1185">Reference proteome</keyword>
<dbReference type="Gene3D" id="1.25.40.10">
    <property type="entry name" value="Tetratricopeptide repeat domain"/>
    <property type="match status" value="1"/>
</dbReference>
<dbReference type="Proteomes" id="UP001365781">
    <property type="component" value="Unassembled WGS sequence"/>
</dbReference>
<reference evidence="2 3" key="1">
    <citation type="submission" date="2024-03" db="EMBL/GenBank/DDBJ databases">
        <title>First Report of Pectobacterium brasiliscabiei causing potato scab in china.</title>
        <authorList>
            <person name="Handique U."/>
        </authorList>
    </citation>
    <scope>NUCLEOTIDE SEQUENCE [LARGE SCALE GENOMIC DNA]</scope>
    <source>
        <strain evidence="2 3">ZRIMU1503</strain>
    </source>
</reference>
<dbReference type="SUPFAM" id="SSF48452">
    <property type="entry name" value="TPR-like"/>
    <property type="match status" value="2"/>
</dbReference>